<evidence type="ECO:0000313" key="3">
    <source>
        <dbReference type="Proteomes" id="UP000001026"/>
    </source>
</evidence>
<keyword evidence="1" id="KW-0533">Nickel</keyword>
<evidence type="ECO:0000313" key="2">
    <source>
        <dbReference type="EMBL" id="CAE18946.1"/>
    </source>
</evidence>
<dbReference type="OrthoDB" id="9765625at2"/>
<dbReference type="Gene3D" id="3.30.70.1380">
    <property type="entry name" value="Transcriptional regulatory protein pf0864 domain like"/>
    <property type="match status" value="1"/>
</dbReference>
<dbReference type="eggNOG" id="COG1641">
    <property type="taxonomic scope" value="Bacteria"/>
</dbReference>
<dbReference type="Proteomes" id="UP000001026">
    <property type="component" value="Chromosome"/>
</dbReference>
<dbReference type="InterPro" id="IPR002822">
    <property type="entry name" value="Ni_insertion"/>
</dbReference>
<dbReference type="HOGENOM" id="CLU_028523_2_1_3"/>
<dbReference type="EMBL" id="BX548174">
    <property type="protein sequence ID" value="CAE18946.1"/>
    <property type="molecule type" value="Genomic_DNA"/>
</dbReference>
<gene>
    <name evidence="2" type="ordered locus">PMM0487</name>
</gene>
<organism evidence="2 3">
    <name type="scientific">Prochlorococcus marinus subsp. pastoris (strain CCMP1986 / NIES-2087 / MED4)</name>
    <dbReference type="NCBI Taxonomy" id="59919"/>
    <lineage>
        <taxon>Bacteria</taxon>
        <taxon>Bacillati</taxon>
        <taxon>Cyanobacteriota</taxon>
        <taxon>Cyanophyceae</taxon>
        <taxon>Synechococcales</taxon>
        <taxon>Prochlorococcaceae</taxon>
        <taxon>Prochlorococcus</taxon>
    </lineage>
</organism>
<accession>Q7V2I9</accession>
<dbReference type="PANTHER" id="PTHR36566">
    <property type="entry name" value="NICKEL INSERTION PROTEIN-RELATED"/>
    <property type="match status" value="1"/>
</dbReference>
<dbReference type="SMR" id="Q7V2I9"/>
<dbReference type="PANTHER" id="PTHR36566:SF1">
    <property type="entry name" value="PYRIDINIUM-3,5-BISTHIOCARBOXYLIC ACID MONONUCLEOTIDE NICKEL INSERTION PROTEIN"/>
    <property type="match status" value="1"/>
</dbReference>
<sequence length="407" mass="46741">MEEILIECSPGVSGDMLLGAFYDLGVPKDEIEKKLACFGLENLYYLNFRESQNCSIRGIKVDVEKFDQSTKRDWKSIKNLILKTQLEEQLKKRIYEVFESLALAEGRVHGINPEEVHFHEIGAIDSLVDIIGVCTSIEYLKPKKVFCNEPTLGRGFIKADHGKLSVPSPAVIELLRKKNIKVISNIDSIEGELSTPTGIALLCNLVESFQIPYKYSIDSYGVGLGNLNLPCPNLVRVLKINSSDENLIDQKISPRYEEICVQEAWIDDQTSEELANLIERFRKEGAYDVSSQSINMKKNRIGFSIQVILPIKKQEYFRKLWFEFSTTIGLRERIQARWVLLRRKGECLTTFGKVKFKQSMKPNGTIYMKPENDEIFRLQIENNKTAEEVRTIITETCKEFKAFEDWK</sequence>
<proteinExistence type="predicted"/>
<evidence type="ECO:0000256" key="1">
    <source>
        <dbReference type="ARBA" id="ARBA00022596"/>
    </source>
</evidence>
<protein>
    <recommendedName>
        <fullName evidence="4">Nickel insertion protein</fullName>
    </recommendedName>
</protein>
<evidence type="ECO:0008006" key="4">
    <source>
        <dbReference type="Google" id="ProtNLM"/>
    </source>
</evidence>
<dbReference type="KEGG" id="pmm:PMM0487"/>
<dbReference type="NCBIfam" id="TIGR00299">
    <property type="entry name" value="nickel pincer cofactor biosynthesis protein LarC"/>
    <property type="match status" value="1"/>
</dbReference>
<name>Q7V2I9_PROMP</name>
<dbReference type="STRING" id="59919.PMM0487"/>
<reference evidence="2 3" key="1">
    <citation type="journal article" date="2003" name="Nature">
        <title>Genome divergence in two Prochlorococcus ecotypes reflects oceanic niche differentiation.</title>
        <authorList>
            <person name="Rocap G."/>
            <person name="Larimer F.W."/>
            <person name="Lamerdin J.E."/>
            <person name="Malfatti S."/>
            <person name="Chain P."/>
            <person name="Ahlgren N.A."/>
            <person name="Arellano A."/>
            <person name="Coleman M."/>
            <person name="Hauser L."/>
            <person name="Hess W.R."/>
            <person name="Johnson Z.I."/>
            <person name="Land M.L."/>
            <person name="Lindell D."/>
            <person name="Post A.F."/>
            <person name="Regala W."/>
            <person name="Shah M."/>
            <person name="Shaw S.L."/>
            <person name="Steglich C."/>
            <person name="Sullivan M.B."/>
            <person name="Ting C.S."/>
            <person name="Tolonen A."/>
            <person name="Webb E.A."/>
            <person name="Zinser E.R."/>
            <person name="Chisholm S.W."/>
        </authorList>
    </citation>
    <scope>NUCLEOTIDE SEQUENCE [LARGE SCALE GENOMIC DNA]</scope>
    <source>
        <strain evidence="3">CCMP1986 / NIES-2087 / MED4</strain>
    </source>
</reference>
<dbReference type="AlphaFoldDB" id="Q7V2I9"/>
<dbReference type="RefSeq" id="WP_011132122.1">
    <property type="nucleotide sequence ID" value="NC_005072.1"/>
</dbReference>
<dbReference type="Pfam" id="PF01969">
    <property type="entry name" value="Ni_insertion"/>
    <property type="match status" value="1"/>
</dbReference>